<comment type="similarity">
    <text evidence="1">Belongs to the SAPS family.</text>
</comment>
<keyword evidence="5" id="KW-1185">Reference proteome</keyword>
<protein>
    <submittedName>
        <fullName evidence="4">Uncharacterized protein</fullName>
    </submittedName>
</protein>
<proteinExistence type="inferred from homology"/>
<dbReference type="PANTHER" id="PTHR12634">
    <property type="entry name" value="SIT4 YEAST -ASSOCIATING PROTEIN-RELATED"/>
    <property type="match status" value="1"/>
</dbReference>
<feature type="region of interest" description="Disordered" evidence="3">
    <location>
        <begin position="579"/>
        <end position="611"/>
    </location>
</feature>
<evidence type="ECO:0000256" key="3">
    <source>
        <dbReference type="SAM" id="MobiDB-lite"/>
    </source>
</evidence>
<feature type="region of interest" description="Disordered" evidence="3">
    <location>
        <begin position="915"/>
        <end position="945"/>
    </location>
</feature>
<feature type="region of interest" description="Disordered" evidence="3">
    <location>
        <begin position="780"/>
        <end position="894"/>
    </location>
</feature>
<evidence type="ECO:0000256" key="1">
    <source>
        <dbReference type="ARBA" id="ARBA00006180"/>
    </source>
</evidence>
<dbReference type="PANTHER" id="PTHR12634:SF8">
    <property type="entry name" value="FIERY MOUNTAIN, ISOFORM D"/>
    <property type="match status" value="1"/>
</dbReference>
<feature type="compositionally biased region" description="Low complexity" evidence="3">
    <location>
        <begin position="348"/>
        <end position="374"/>
    </location>
</feature>
<feature type="compositionally biased region" description="Basic and acidic residues" evidence="3">
    <location>
        <begin position="843"/>
        <end position="853"/>
    </location>
</feature>
<reference evidence="4" key="1">
    <citation type="submission" date="2021-03" db="EMBL/GenBank/DDBJ databases">
        <title>Draft genome sequence of rust myrtle Austropuccinia psidii MF-1, a brazilian biotype.</title>
        <authorList>
            <person name="Quecine M.C."/>
            <person name="Pachon D.M.R."/>
            <person name="Bonatelli M.L."/>
            <person name="Correr F.H."/>
            <person name="Franceschini L.M."/>
            <person name="Leite T.F."/>
            <person name="Margarido G.R.A."/>
            <person name="Almeida C.A."/>
            <person name="Ferrarezi J.A."/>
            <person name="Labate C.A."/>
        </authorList>
    </citation>
    <scope>NUCLEOTIDE SEQUENCE</scope>
    <source>
        <strain evidence="4">MF-1</strain>
    </source>
</reference>
<dbReference type="EMBL" id="AVOT02028549">
    <property type="protein sequence ID" value="MBW0521060.1"/>
    <property type="molecule type" value="Genomic_DNA"/>
</dbReference>
<dbReference type="Pfam" id="PF04499">
    <property type="entry name" value="SAPS"/>
    <property type="match status" value="1"/>
</dbReference>
<organism evidence="4 5">
    <name type="scientific">Austropuccinia psidii MF-1</name>
    <dbReference type="NCBI Taxonomy" id="1389203"/>
    <lineage>
        <taxon>Eukaryota</taxon>
        <taxon>Fungi</taxon>
        <taxon>Dikarya</taxon>
        <taxon>Basidiomycota</taxon>
        <taxon>Pucciniomycotina</taxon>
        <taxon>Pucciniomycetes</taxon>
        <taxon>Pucciniales</taxon>
        <taxon>Sphaerophragmiaceae</taxon>
        <taxon>Austropuccinia</taxon>
    </lineage>
</organism>
<feature type="compositionally biased region" description="Basic and acidic residues" evidence="3">
    <location>
        <begin position="597"/>
        <end position="611"/>
    </location>
</feature>
<evidence type="ECO:0000256" key="2">
    <source>
        <dbReference type="ARBA" id="ARBA00023306"/>
    </source>
</evidence>
<dbReference type="GO" id="GO:0005634">
    <property type="term" value="C:nucleus"/>
    <property type="evidence" value="ECO:0007669"/>
    <property type="project" value="TreeGrafter"/>
</dbReference>
<name>A0A9Q3EL37_9BASI</name>
<dbReference type="GO" id="GO:0019888">
    <property type="term" value="F:protein phosphatase regulator activity"/>
    <property type="evidence" value="ECO:0007669"/>
    <property type="project" value="TreeGrafter"/>
</dbReference>
<keyword evidence="2" id="KW-0131">Cell cycle</keyword>
<evidence type="ECO:0000313" key="4">
    <source>
        <dbReference type="EMBL" id="MBW0521060.1"/>
    </source>
</evidence>
<accession>A0A9Q3EL37</accession>
<dbReference type="GO" id="GO:0005829">
    <property type="term" value="C:cytosol"/>
    <property type="evidence" value="ECO:0007669"/>
    <property type="project" value="TreeGrafter"/>
</dbReference>
<evidence type="ECO:0000313" key="5">
    <source>
        <dbReference type="Proteomes" id="UP000765509"/>
    </source>
</evidence>
<dbReference type="Proteomes" id="UP000765509">
    <property type="component" value="Unassembled WGS sequence"/>
</dbReference>
<dbReference type="InterPro" id="IPR007587">
    <property type="entry name" value="SAPS"/>
</dbReference>
<dbReference type="GO" id="GO:0019903">
    <property type="term" value="F:protein phosphatase binding"/>
    <property type="evidence" value="ECO:0007669"/>
    <property type="project" value="InterPro"/>
</dbReference>
<comment type="caution">
    <text evidence="4">The sequence shown here is derived from an EMBL/GenBank/DDBJ whole genome shotgun (WGS) entry which is preliminary data.</text>
</comment>
<sequence length="1010" mass="112071">MAFWRFGFHSQSAIDSILSSSTLNQHAHSNPAYSTPSTSNHSMLLDKLLEEDDLLQEIKAQHPKLIEFLGTRQVVSRMLAYISGAIFDDEDSDQTAETPALLVDRLLSVRSPNSTESGPSGGGGGSGNFLSSFRNRVVGDSIGALLMEALDSEGRTPEDRAKAERRRIRFPYLSTEIIASDLWTVTSQIFSDSPRWNLLTRFWDAVLDQPPSATATKSVQMSYWAKANIALINSKPNEMIAFVKSYPNLIPKLLTHFNSSPIVDILIRIIQCEETVQGTIDWLIDSTDFVELVISLLHPSRPPELHLITADFLKDVIAYCTNHPPPNQSTLNPPAKGLPTGSPPPSTSEPSALTSASSDLPSPSSGGIAESSSPLNPSEEHPKMTTTRLMRELSSPPVVSKLLSFGLDTPISEDDDVITKVTLASSLINALSVLIDLIRRNNSDYSEHQLMLYFRDHPLWSQSDNSSQLSSSAFQDAPRVVPLNGLLDAIGNRLADLQALIKSPNLSIHPKPMVIGPSFPLTLERFRIIELYAELLHCSNMGLVNRNPSEGPKYDDDGAIINGLDALIAMFEASNINGSEDSNIGSTTESLNQSTPLKEESDHCEEPQTRDVMLDEEKSAKVGASIEQEPAKAPEVPAGVRMKELFIEYKIFDTCFDLFFEFPWNNFLHNVIYDIVQQTLNAKFSNFNNRNANLKLALSLFQSTNVVDRLLNGLEINQKFGLESNNVRLGNMGHLVLIGDELLKVLETNPNEFQAISESLSKDERWQYFVDNEINEARKHSSLPLGGTMPIAGTVDVRPAEPEDKQIASSSNRGKWKKNGSKKDEDDSDEHEHEEVDIDEEWDSNRMSRKGFDHSGGGMSGSVISNPTPFGFDDRFDAPSRSFPQRFPDSSDNFAFNGFDDDFGSFEGEEVNITLKPGSSHEKQKQEEEEWGEFSGPATEDESEARWNDFDLKVDEAKPNLNSNEFTNVKTFGVDPQKVKSQDGQHRQLEVEVEKDEIVKVPTDEILTHG</sequence>
<dbReference type="AlphaFoldDB" id="A0A9Q3EL37"/>
<gene>
    <name evidence="4" type="ORF">O181_060775</name>
</gene>
<feature type="compositionally biased region" description="Polar residues" evidence="3">
    <location>
        <begin position="579"/>
        <end position="596"/>
    </location>
</feature>
<feature type="compositionally biased region" description="Basic and acidic residues" evidence="3">
    <location>
        <begin position="821"/>
        <end position="834"/>
    </location>
</feature>
<feature type="region of interest" description="Disordered" evidence="3">
    <location>
        <begin position="324"/>
        <end position="385"/>
    </location>
</feature>
<dbReference type="OrthoDB" id="10259133at2759"/>